<comment type="caution">
    <text evidence="1">The sequence shown here is derived from an EMBL/GenBank/DDBJ whole genome shotgun (WGS) entry which is preliminary data.</text>
</comment>
<evidence type="ECO:0000313" key="2">
    <source>
        <dbReference type="Proteomes" id="UP001239111"/>
    </source>
</evidence>
<evidence type="ECO:0000313" key="1">
    <source>
        <dbReference type="EMBL" id="KAJ8675917.1"/>
    </source>
</evidence>
<name>A0ACC2NXR9_9HYME</name>
<accession>A0ACC2NXR9</accession>
<keyword evidence="2" id="KW-1185">Reference proteome</keyword>
<sequence>MDVDDENDGVPLPVVPALRVDQAQPDNIPPVGFAAAAAPVVREPLAQVEAPLRAQRVPRVRQAADPAQPQPVAVRPPADQAQPQHGAAGRQAVIGGRGGVLANGVAAPHHNGTHGYHPYRGVRAGRIVQRRRRLRNFLLTMNVVAEEYFGRNRGRNGAGFYNLVSDFGKKKNDVENDLMIDGGHGATAAVVTRVPLSRDLNLK</sequence>
<gene>
    <name evidence="1" type="ORF">QAD02_011703</name>
</gene>
<dbReference type="EMBL" id="CM056742">
    <property type="protein sequence ID" value="KAJ8675917.1"/>
    <property type="molecule type" value="Genomic_DNA"/>
</dbReference>
<organism evidence="1 2">
    <name type="scientific">Eretmocerus hayati</name>
    <dbReference type="NCBI Taxonomy" id="131215"/>
    <lineage>
        <taxon>Eukaryota</taxon>
        <taxon>Metazoa</taxon>
        <taxon>Ecdysozoa</taxon>
        <taxon>Arthropoda</taxon>
        <taxon>Hexapoda</taxon>
        <taxon>Insecta</taxon>
        <taxon>Pterygota</taxon>
        <taxon>Neoptera</taxon>
        <taxon>Endopterygota</taxon>
        <taxon>Hymenoptera</taxon>
        <taxon>Apocrita</taxon>
        <taxon>Proctotrupomorpha</taxon>
        <taxon>Chalcidoidea</taxon>
        <taxon>Aphelinidae</taxon>
        <taxon>Aphelininae</taxon>
        <taxon>Eretmocerus</taxon>
    </lineage>
</organism>
<proteinExistence type="predicted"/>
<dbReference type="Proteomes" id="UP001239111">
    <property type="component" value="Chromosome 2"/>
</dbReference>
<reference evidence="1" key="1">
    <citation type="submission" date="2023-04" db="EMBL/GenBank/DDBJ databases">
        <title>A chromosome-level genome assembly of the parasitoid wasp Eretmocerus hayati.</title>
        <authorList>
            <person name="Zhong Y."/>
            <person name="Liu S."/>
            <person name="Liu Y."/>
        </authorList>
    </citation>
    <scope>NUCLEOTIDE SEQUENCE</scope>
    <source>
        <strain evidence="1">ZJU_SS_LIU_2023</strain>
    </source>
</reference>
<protein>
    <submittedName>
        <fullName evidence="1">Uncharacterized protein</fullName>
    </submittedName>
</protein>